<dbReference type="PANTHER" id="PTHR43297:SF2">
    <property type="entry name" value="DIPEPTIDE TRANSPORT ATP-BINDING PROTEIN DPPD"/>
    <property type="match status" value="1"/>
</dbReference>
<sequence length="65" mass="7030">MEEDSKSSQLEVSPVSGSDILLEVKNLYTQFFTEEGIVKAVDGVSFNIFRDEVLGLVGETGCGKS</sequence>
<dbReference type="GO" id="GO:0016020">
    <property type="term" value="C:membrane"/>
    <property type="evidence" value="ECO:0007669"/>
    <property type="project" value="UniProtKB-SubCell"/>
</dbReference>
<dbReference type="InterPro" id="IPR027417">
    <property type="entry name" value="P-loop_NTPase"/>
</dbReference>
<comment type="subcellular location">
    <subcellularLocation>
        <location evidence="1">Membrane</location>
    </subcellularLocation>
</comment>
<keyword evidence="2" id="KW-0813">Transport</keyword>
<keyword evidence="3" id="KW-1003">Cell membrane</keyword>
<evidence type="ECO:0008006" key="6">
    <source>
        <dbReference type="Google" id="ProtNLM"/>
    </source>
</evidence>
<proteinExistence type="predicted"/>
<dbReference type="EMBL" id="LAZR01047105">
    <property type="protein sequence ID" value="KKK94993.1"/>
    <property type="molecule type" value="Genomic_DNA"/>
</dbReference>
<name>A0A0F8ZMC5_9ZZZZ</name>
<evidence type="ECO:0000256" key="2">
    <source>
        <dbReference type="ARBA" id="ARBA00022448"/>
    </source>
</evidence>
<dbReference type="Gene3D" id="3.40.50.300">
    <property type="entry name" value="P-loop containing nucleotide triphosphate hydrolases"/>
    <property type="match status" value="1"/>
</dbReference>
<organism evidence="5">
    <name type="scientific">marine sediment metagenome</name>
    <dbReference type="NCBI Taxonomy" id="412755"/>
    <lineage>
        <taxon>unclassified sequences</taxon>
        <taxon>metagenomes</taxon>
        <taxon>ecological metagenomes</taxon>
    </lineage>
</organism>
<evidence type="ECO:0000313" key="5">
    <source>
        <dbReference type="EMBL" id="KKK94993.1"/>
    </source>
</evidence>
<accession>A0A0F8ZMC5</accession>
<comment type="caution">
    <text evidence="5">The sequence shown here is derived from an EMBL/GenBank/DDBJ whole genome shotgun (WGS) entry which is preliminary data.</text>
</comment>
<dbReference type="PANTHER" id="PTHR43297">
    <property type="entry name" value="OLIGOPEPTIDE TRANSPORT ATP-BINDING PROTEIN APPD"/>
    <property type="match status" value="1"/>
</dbReference>
<reference evidence="5" key="1">
    <citation type="journal article" date="2015" name="Nature">
        <title>Complex archaea that bridge the gap between prokaryotes and eukaryotes.</title>
        <authorList>
            <person name="Spang A."/>
            <person name="Saw J.H."/>
            <person name="Jorgensen S.L."/>
            <person name="Zaremba-Niedzwiedzka K."/>
            <person name="Martijn J."/>
            <person name="Lind A.E."/>
            <person name="van Eijk R."/>
            <person name="Schleper C."/>
            <person name="Guy L."/>
            <person name="Ettema T.J."/>
        </authorList>
    </citation>
    <scope>NUCLEOTIDE SEQUENCE</scope>
</reference>
<gene>
    <name evidence="5" type="ORF">LCGC14_2677260</name>
</gene>
<feature type="non-terminal residue" evidence="5">
    <location>
        <position position="65"/>
    </location>
</feature>
<dbReference type="AlphaFoldDB" id="A0A0F8ZMC5"/>
<evidence type="ECO:0000256" key="4">
    <source>
        <dbReference type="ARBA" id="ARBA00023136"/>
    </source>
</evidence>
<protein>
    <recommendedName>
        <fullName evidence="6">ABC transporter domain-containing protein</fullName>
    </recommendedName>
</protein>
<keyword evidence="4" id="KW-0472">Membrane</keyword>
<dbReference type="SUPFAM" id="SSF52540">
    <property type="entry name" value="P-loop containing nucleoside triphosphate hydrolases"/>
    <property type="match status" value="1"/>
</dbReference>
<dbReference type="InterPro" id="IPR050388">
    <property type="entry name" value="ABC_Ni/Peptide_Import"/>
</dbReference>
<evidence type="ECO:0000256" key="1">
    <source>
        <dbReference type="ARBA" id="ARBA00004370"/>
    </source>
</evidence>
<evidence type="ECO:0000256" key="3">
    <source>
        <dbReference type="ARBA" id="ARBA00022475"/>
    </source>
</evidence>